<keyword evidence="2" id="KW-0812">Transmembrane</keyword>
<keyword evidence="2" id="KW-0472">Membrane</keyword>
<feature type="transmembrane region" description="Helical" evidence="2">
    <location>
        <begin position="94"/>
        <end position="112"/>
    </location>
</feature>
<feature type="transmembrane region" description="Helical" evidence="2">
    <location>
        <begin position="138"/>
        <end position="157"/>
    </location>
</feature>
<dbReference type="EMBL" id="SMSJ01000007">
    <property type="protein sequence ID" value="TDH63058.1"/>
    <property type="molecule type" value="Genomic_DNA"/>
</dbReference>
<feature type="transmembrane region" description="Helical" evidence="2">
    <location>
        <begin position="238"/>
        <end position="260"/>
    </location>
</feature>
<dbReference type="AlphaFoldDB" id="A0A4R5QJM8"/>
<keyword evidence="5" id="KW-1185">Reference proteome</keyword>
<dbReference type="InterPro" id="IPR002656">
    <property type="entry name" value="Acyl_transf_3_dom"/>
</dbReference>
<dbReference type="GO" id="GO:0000271">
    <property type="term" value="P:polysaccharide biosynthetic process"/>
    <property type="evidence" value="ECO:0007669"/>
    <property type="project" value="TreeGrafter"/>
</dbReference>
<feature type="transmembrane region" description="Helical" evidence="2">
    <location>
        <begin position="382"/>
        <end position="404"/>
    </location>
</feature>
<feature type="transmembrane region" description="Helical" evidence="2">
    <location>
        <begin position="298"/>
        <end position="320"/>
    </location>
</feature>
<evidence type="ECO:0000256" key="2">
    <source>
        <dbReference type="SAM" id="Phobius"/>
    </source>
</evidence>
<keyword evidence="4" id="KW-0808">Transferase</keyword>
<evidence type="ECO:0000256" key="1">
    <source>
        <dbReference type="SAM" id="MobiDB-lite"/>
    </source>
</evidence>
<gene>
    <name evidence="4" type="ORF">E2C06_08680</name>
</gene>
<dbReference type="PANTHER" id="PTHR23028:SF131">
    <property type="entry name" value="BLR2367 PROTEIN"/>
    <property type="match status" value="1"/>
</dbReference>
<keyword evidence="2" id="KW-1133">Transmembrane helix</keyword>
<dbReference type="InterPro" id="IPR050879">
    <property type="entry name" value="Acyltransferase_3"/>
</dbReference>
<sequence>MHLFRQLRQSAALCRLHGRGLAAAESGRAAGPKPLSPLGTGTPRQPARPCQGFAGGKHGAARAGRRAARALADGSGGCLAASVHRESCLMRVRVLDSLRGLAAFLVVLYHTWQTLPAGPLADGIRQALLFTPFKAAVGARPAVILFFVLSGYVLALALARGPGMRWGGFVLRRICRIWLPFAISILLSAALWWVMRPVALDGVHPWFNADPWSAMPDAAALWRHLAMLGDTHSAHLNVVMWSLTYELRISLVFPLLLLAVQRLPLRVLLPGMLALQVATDATMRRLGLPLAPFFGDGWAGATLTTLHFVNCFVVGALLALRGDAVQAVLARLPSWSLGGLWVAAILLLGPSVDYTCTLGAALLMALAIGSPRARRVFEVPPLLWLGRVSYSLYLIHVPVLLVVVHGLHGRLPLETLLLLAIPLSLLGAGAMYRWVEQPSIALARRLPGAAPQAARPALG</sequence>
<dbReference type="GO" id="GO:0016747">
    <property type="term" value="F:acyltransferase activity, transferring groups other than amino-acyl groups"/>
    <property type="evidence" value="ECO:0007669"/>
    <property type="project" value="InterPro"/>
</dbReference>
<proteinExistence type="predicted"/>
<feature type="transmembrane region" description="Helical" evidence="2">
    <location>
        <begin position="352"/>
        <end position="370"/>
    </location>
</feature>
<feature type="transmembrane region" description="Helical" evidence="2">
    <location>
        <begin position="416"/>
        <end position="435"/>
    </location>
</feature>
<dbReference type="GO" id="GO:0016020">
    <property type="term" value="C:membrane"/>
    <property type="evidence" value="ECO:0007669"/>
    <property type="project" value="TreeGrafter"/>
</dbReference>
<feature type="transmembrane region" description="Helical" evidence="2">
    <location>
        <begin position="327"/>
        <end position="346"/>
    </location>
</feature>
<accession>A0A4R5QJM8</accession>
<dbReference type="PANTHER" id="PTHR23028">
    <property type="entry name" value="ACETYLTRANSFERASE"/>
    <property type="match status" value="1"/>
</dbReference>
<evidence type="ECO:0000259" key="3">
    <source>
        <dbReference type="Pfam" id="PF01757"/>
    </source>
</evidence>
<feature type="transmembrane region" description="Helical" evidence="2">
    <location>
        <begin position="177"/>
        <end position="195"/>
    </location>
</feature>
<dbReference type="OrthoDB" id="9796461at2"/>
<evidence type="ECO:0000313" key="4">
    <source>
        <dbReference type="EMBL" id="TDH63058.1"/>
    </source>
</evidence>
<name>A0A4R5QJM8_9PROT</name>
<dbReference type="Proteomes" id="UP000295096">
    <property type="component" value="Unassembled WGS sequence"/>
</dbReference>
<dbReference type="Pfam" id="PF01757">
    <property type="entry name" value="Acyl_transf_3"/>
    <property type="match status" value="1"/>
</dbReference>
<protein>
    <submittedName>
        <fullName evidence="4">Acyltransferase</fullName>
    </submittedName>
</protein>
<comment type="caution">
    <text evidence="4">The sequence shown here is derived from an EMBL/GenBank/DDBJ whole genome shotgun (WGS) entry which is preliminary data.</text>
</comment>
<feature type="domain" description="Acyltransferase 3" evidence="3">
    <location>
        <begin position="95"/>
        <end position="428"/>
    </location>
</feature>
<feature type="region of interest" description="Disordered" evidence="1">
    <location>
        <begin position="25"/>
        <end position="46"/>
    </location>
</feature>
<feature type="transmembrane region" description="Helical" evidence="2">
    <location>
        <begin position="267"/>
        <end position="286"/>
    </location>
</feature>
<reference evidence="4 5" key="1">
    <citation type="journal article" date="2016" name="J. Microbiol.">
        <title>Dankookia rubra gen. nov., sp. nov., an alphaproteobacterium isolated from sediment of a shallow stream.</title>
        <authorList>
            <person name="Kim W.H."/>
            <person name="Kim D.H."/>
            <person name="Kang K."/>
            <person name="Ahn T.Y."/>
        </authorList>
    </citation>
    <scope>NUCLEOTIDE SEQUENCE [LARGE SCALE GENOMIC DNA]</scope>
    <source>
        <strain evidence="4 5">JCM30602</strain>
    </source>
</reference>
<keyword evidence="4" id="KW-0012">Acyltransferase</keyword>
<organism evidence="4 5">
    <name type="scientific">Dankookia rubra</name>
    <dbReference type="NCBI Taxonomy" id="1442381"/>
    <lineage>
        <taxon>Bacteria</taxon>
        <taxon>Pseudomonadati</taxon>
        <taxon>Pseudomonadota</taxon>
        <taxon>Alphaproteobacteria</taxon>
        <taxon>Acetobacterales</taxon>
        <taxon>Roseomonadaceae</taxon>
        <taxon>Dankookia</taxon>
    </lineage>
</organism>
<evidence type="ECO:0000313" key="5">
    <source>
        <dbReference type="Proteomes" id="UP000295096"/>
    </source>
</evidence>